<accession>A0A974DXJ0</accession>
<gene>
    <name evidence="1" type="ORF">XELAEV_18011030mg</name>
</gene>
<evidence type="ECO:0000313" key="2">
    <source>
        <dbReference type="Proteomes" id="UP000694892"/>
    </source>
</evidence>
<dbReference type="EMBL" id="CM004467">
    <property type="protein sequence ID" value="OCT98796.1"/>
    <property type="molecule type" value="Genomic_DNA"/>
</dbReference>
<dbReference type="AlphaFoldDB" id="A0A974DXJ0"/>
<reference evidence="2" key="1">
    <citation type="journal article" date="2016" name="Nature">
        <title>Genome evolution in the allotetraploid frog Xenopus laevis.</title>
        <authorList>
            <person name="Session A.M."/>
            <person name="Uno Y."/>
            <person name="Kwon T."/>
            <person name="Chapman J.A."/>
            <person name="Toyoda A."/>
            <person name="Takahashi S."/>
            <person name="Fukui A."/>
            <person name="Hikosaka A."/>
            <person name="Suzuki A."/>
            <person name="Kondo M."/>
            <person name="van Heeringen S.J."/>
            <person name="Quigley I."/>
            <person name="Heinz S."/>
            <person name="Ogino H."/>
            <person name="Ochi H."/>
            <person name="Hellsten U."/>
            <person name="Lyons J.B."/>
            <person name="Simakov O."/>
            <person name="Putnam N."/>
            <person name="Stites J."/>
            <person name="Kuroki Y."/>
            <person name="Tanaka T."/>
            <person name="Michiue T."/>
            <person name="Watanabe M."/>
            <person name="Bogdanovic O."/>
            <person name="Lister R."/>
            <person name="Georgiou G."/>
            <person name="Paranjpe S.S."/>
            <person name="van Kruijsbergen I."/>
            <person name="Shu S."/>
            <person name="Carlson J."/>
            <person name="Kinoshita T."/>
            <person name="Ohta Y."/>
            <person name="Mawaribuchi S."/>
            <person name="Jenkins J."/>
            <person name="Grimwood J."/>
            <person name="Schmutz J."/>
            <person name="Mitros T."/>
            <person name="Mozaffari S.V."/>
            <person name="Suzuki Y."/>
            <person name="Haramoto Y."/>
            <person name="Yamamoto T.S."/>
            <person name="Takagi C."/>
            <person name="Heald R."/>
            <person name="Miller K."/>
            <person name="Haudenschild C."/>
            <person name="Kitzman J."/>
            <person name="Nakayama T."/>
            <person name="Izutsu Y."/>
            <person name="Robert J."/>
            <person name="Fortriede J."/>
            <person name="Burns K."/>
            <person name="Lotay V."/>
            <person name="Karimi K."/>
            <person name="Yasuoka Y."/>
            <person name="Dichmann D.S."/>
            <person name="Flajnik M.F."/>
            <person name="Houston D.W."/>
            <person name="Shendure J."/>
            <person name="DuPasquier L."/>
            <person name="Vize P.D."/>
            <person name="Zorn A.M."/>
            <person name="Ito M."/>
            <person name="Marcotte E.M."/>
            <person name="Wallingford J.B."/>
            <person name="Ito Y."/>
            <person name="Asashima M."/>
            <person name="Ueno N."/>
            <person name="Matsuda Y."/>
            <person name="Veenstra G.J."/>
            <person name="Fujiyama A."/>
            <person name="Harland R.M."/>
            <person name="Taira M."/>
            <person name="Rokhsar D.S."/>
        </authorList>
    </citation>
    <scope>NUCLEOTIDE SEQUENCE [LARGE SCALE GENOMIC DNA]</scope>
    <source>
        <strain evidence="2">J</strain>
    </source>
</reference>
<proteinExistence type="predicted"/>
<protein>
    <submittedName>
        <fullName evidence="1">Uncharacterized protein</fullName>
    </submittedName>
</protein>
<sequence>MKLWCSLVYTQNTQSRLHQQGYNLKIVDEYIHRATRIPRSRLLQYKEKPEINWVPLKCPITTHHKWNIPMWQQTMQDLPLTSSSQTEYRLEEYSIHGQYNCSSSNIVYLIQCTRCPTGGLYIGETGQSPRERNTHHCYTITNTNWTHQ</sequence>
<evidence type="ECO:0000313" key="1">
    <source>
        <dbReference type="EMBL" id="OCT98796.1"/>
    </source>
</evidence>
<name>A0A974DXJ0_XENLA</name>
<dbReference type="Proteomes" id="UP000694892">
    <property type="component" value="Chromosome 1S"/>
</dbReference>
<organism evidence="1 2">
    <name type="scientific">Xenopus laevis</name>
    <name type="common">African clawed frog</name>
    <dbReference type="NCBI Taxonomy" id="8355"/>
    <lineage>
        <taxon>Eukaryota</taxon>
        <taxon>Metazoa</taxon>
        <taxon>Chordata</taxon>
        <taxon>Craniata</taxon>
        <taxon>Vertebrata</taxon>
        <taxon>Euteleostomi</taxon>
        <taxon>Amphibia</taxon>
        <taxon>Batrachia</taxon>
        <taxon>Anura</taxon>
        <taxon>Pipoidea</taxon>
        <taxon>Pipidae</taxon>
        <taxon>Xenopodinae</taxon>
        <taxon>Xenopus</taxon>
        <taxon>Xenopus</taxon>
    </lineage>
</organism>